<dbReference type="STRING" id="309801.trd_0694"/>
<keyword evidence="2" id="KW-1185">Reference proteome</keyword>
<reference evidence="1 2" key="1">
    <citation type="journal article" date="2009" name="PLoS ONE">
        <title>Complete genome sequence of the aerobic CO-oxidizing thermophile Thermomicrobium roseum.</title>
        <authorList>
            <person name="Wu D."/>
            <person name="Raymond J."/>
            <person name="Wu M."/>
            <person name="Chatterji S."/>
            <person name="Ren Q."/>
            <person name="Graham J.E."/>
            <person name="Bryant D.A."/>
            <person name="Robb F."/>
            <person name="Colman A."/>
            <person name="Tallon L.J."/>
            <person name="Badger J.H."/>
            <person name="Madupu R."/>
            <person name="Ward N.L."/>
            <person name="Eisen J.A."/>
        </authorList>
    </citation>
    <scope>NUCLEOTIDE SEQUENCE [LARGE SCALE GENOMIC DNA]</scope>
    <source>
        <strain evidence="2">ATCC 27502 / DSM 5159 / P-2</strain>
    </source>
</reference>
<protein>
    <submittedName>
        <fullName evidence="1">Uncharacterized protein</fullName>
    </submittedName>
</protein>
<dbReference type="Proteomes" id="UP000000447">
    <property type="component" value="Chromosome"/>
</dbReference>
<accession>B9KYY5</accession>
<gene>
    <name evidence="1" type="ordered locus">trd_0694</name>
</gene>
<dbReference type="KEGG" id="tro:trd_0694"/>
<evidence type="ECO:0000313" key="2">
    <source>
        <dbReference type="Proteomes" id="UP000000447"/>
    </source>
</evidence>
<name>B9KYY5_THERP</name>
<evidence type="ECO:0000313" key="1">
    <source>
        <dbReference type="EMBL" id="ACM05596.1"/>
    </source>
</evidence>
<dbReference type="AlphaFoldDB" id="B9KYY5"/>
<proteinExistence type="predicted"/>
<sequence length="56" mass="5962">MVRAPSLSTSSRLLGAGSLITRMPGKFVTAGFSFMQELDFPLCLGVKIAIRVGFSV</sequence>
<dbReference type="HOGENOM" id="CLU_3012839_0_0_0"/>
<organism evidence="1 2">
    <name type="scientific">Thermomicrobium roseum (strain ATCC 27502 / DSM 5159 / P-2)</name>
    <dbReference type="NCBI Taxonomy" id="309801"/>
    <lineage>
        <taxon>Bacteria</taxon>
        <taxon>Pseudomonadati</taxon>
        <taxon>Thermomicrobiota</taxon>
        <taxon>Thermomicrobia</taxon>
        <taxon>Thermomicrobiales</taxon>
        <taxon>Thermomicrobiaceae</taxon>
        <taxon>Thermomicrobium</taxon>
    </lineage>
</organism>
<dbReference type="EMBL" id="CP001275">
    <property type="protein sequence ID" value="ACM05596.1"/>
    <property type="molecule type" value="Genomic_DNA"/>
</dbReference>